<dbReference type="PANTHER" id="PTHR46958:SF1">
    <property type="entry name" value="B-CELL RECEPTOR CD22"/>
    <property type="match status" value="1"/>
</dbReference>
<accession>A0A8S3S7V2</accession>
<dbReference type="GO" id="GO:0019903">
    <property type="term" value="F:protein phosphatase binding"/>
    <property type="evidence" value="ECO:0007669"/>
    <property type="project" value="TreeGrafter"/>
</dbReference>
<keyword evidence="3" id="KW-1185">Reference proteome</keyword>
<dbReference type="InterPro" id="IPR013783">
    <property type="entry name" value="Ig-like_fold"/>
</dbReference>
<feature type="domain" description="Ig-like" evidence="1">
    <location>
        <begin position="1"/>
        <end position="56"/>
    </location>
</feature>
<sequence length="304" mass="33622">MMTNNDVHWSKQNNNTFRRVGLQLVVDSVNRLDRGIYVCSVVIQLTPTAGQAVNVTGSTTVELDVLSMLSERSEMCQKWTNCLTKTTLLWTEWPSATTCGSTICDSLSDINPYKVKENTTDLHLTCNVTDANPAAMTYRWYKDGSSLSTGETYEIQTVRRSHTGSYTCDATNTVGISDISSFVELDILYGVSLKLSETEINIKESEKWELSCIGDGNPLPKLACFYSHNSTTVGEQKDNTTFINVEHANCVDTGIYICSGNNTIGESVSKSADIHVSCKYFSRSKAYLVCVLFSQLVDIGKILK</sequence>
<gene>
    <name evidence="2" type="ORF">MEDL_31479</name>
</gene>
<dbReference type="InterPro" id="IPR036179">
    <property type="entry name" value="Ig-like_dom_sf"/>
</dbReference>
<proteinExistence type="predicted"/>
<organism evidence="2 3">
    <name type="scientific">Mytilus edulis</name>
    <name type="common">Blue mussel</name>
    <dbReference type="NCBI Taxonomy" id="6550"/>
    <lineage>
        <taxon>Eukaryota</taxon>
        <taxon>Metazoa</taxon>
        <taxon>Spiralia</taxon>
        <taxon>Lophotrochozoa</taxon>
        <taxon>Mollusca</taxon>
        <taxon>Bivalvia</taxon>
        <taxon>Autobranchia</taxon>
        <taxon>Pteriomorphia</taxon>
        <taxon>Mytilida</taxon>
        <taxon>Mytiloidea</taxon>
        <taxon>Mytilidae</taxon>
        <taxon>Mytilinae</taxon>
        <taxon>Mytilus</taxon>
    </lineage>
</organism>
<name>A0A8S3S7V2_MYTED</name>
<dbReference type="GO" id="GO:0070062">
    <property type="term" value="C:extracellular exosome"/>
    <property type="evidence" value="ECO:0007669"/>
    <property type="project" value="TreeGrafter"/>
</dbReference>
<dbReference type="CDD" id="cd00096">
    <property type="entry name" value="Ig"/>
    <property type="match status" value="1"/>
</dbReference>
<dbReference type="AlphaFoldDB" id="A0A8S3S7V2"/>
<dbReference type="EMBL" id="CAJPWZ010001576">
    <property type="protein sequence ID" value="CAG2217812.1"/>
    <property type="molecule type" value="Genomic_DNA"/>
</dbReference>
<dbReference type="SUPFAM" id="SSF48726">
    <property type="entry name" value="Immunoglobulin"/>
    <property type="match status" value="2"/>
</dbReference>
<dbReference type="OrthoDB" id="6272054at2759"/>
<dbReference type="PROSITE" id="PS50835">
    <property type="entry name" value="IG_LIKE"/>
    <property type="match status" value="2"/>
</dbReference>
<dbReference type="Gene3D" id="2.60.40.10">
    <property type="entry name" value="Immunoglobulins"/>
    <property type="match status" value="2"/>
</dbReference>
<comment type="caution">
    <text evidence="2">The sequence shown here is derived from an EMBL/GenBank/DDBJ whole genome shotgun (WGS) entry which is preliminary data.</text>
</comment>
<dbReference type="InterPro" id="IPR007110">
    <property type="entry name" value="Ig-like_dom"/>
</dbReference>
<dbReference type="GO" id="GO:0042609">
    <property type="term" value="F:CD4 receptor binding"/>
    <property type="evidence" value="ECO:0007669"/>
    <property type="project" value="TreeGrafter"/>
</dbReference>
<feature type="domain" description="Ig-like" evidence="1">
    <location>
        <begin position="94"/>
        <end position="186"/>
    </location>
</feature>
<evidence type="ECO:0000259" key="1">
    <source>
        <dbReference type="PROSITE" id="PS50835"/>
    </source>
</evidence>
<dbReference type="Proteomes" id="UP000683360">
    <property type="component" value="Unassembled WGS sequence"/>
</dbReference>
<dbReference type="GO" id="GO:0055037">
    <property type="term" value="C:recycling endosome"/>
    <property type="evidence" value="ECO:0007669"/>
    <property type="project" value="TreeGrafter"/>
</dbReference>
<dbReference type="GO" id="GO:0009897">
    <property type="term" value="C:external side of plasma membrane"/>
    <property type="evidence" value="ECO:0007669"/>
    <property type="project" value="TreeGrafter"/>
</dbReference>
<dbReference type="PANTHER" id="PTHR46958">
    <property type="entry name" value="B-CELL RECEPTOR CD22"/>
    <property type="match status" value="1"/>
</dbReference>
<dbReference type="InterPro" id="IPR003599">
    <property type="entry name" value="Ig_sub"/>
</dbReference>
<reference evidence="2" key="1">
    <citation type="submission" date="2021-03" db="EMBL/GenBank/DDBJ databases">
        <authorList>
            <person name="Bekaert M."/>
        </authorList>
    </citation>
    <scope>NUCLEOTIDE SEQUENCE</scope>
</reference>
<evidence type="ECO:0000313" key="2">
    <source>
        <dbReference type="EMBL" id="CAG2217812.1"/>
    </source>
</evidence>
<dbReference type="SMART" id="SM00409">
    <property type="entry name" value="IG"/>
    <property type="match status" value="2"/>
</dbReference>
<dbReference type="GO" id="GO:0005769">
    <property type="term" value="C:early endosome"/>
    <property type="evidence" value="ECO:0007669"/>
    <property type="project" value="TreeGrafter"/>
</dbReference>
<dbReference type="GO" id="GO:0033691">
    <property type="term" value="F:sialic acid binding"/>
    <property type="evidence" value="ECO:0007669"/>
    <property type="project" value="TreeGrafter"/>
</dbReference>
<dbReference type="Pfam" id="PF13927">
    <property type="entry name" value="Ig_3"/>
    <property type="match status" value="1"/>
</dbReference>
<protein>
    <recommendedName>
        <fullName evidence="1">Ig-like domain-containing protein</fullName>
    </recommendedName>
</protein>
<dbReference type="GO" id="GO:0050859">
    <property type="term" value="P:negative regulation of B cell receptor signaling pathway"/>
    <property type="evidence" value="ECO:0007669"/>
    <property type="project" value="TreeGrafter"/>
</dbReference>
<evidence type="ECO:0000313" key="3">
    <source>
        <dbReference type="Proteomes" id="UP000683360"/>
    </source>
</evidence>